<dbReference type="EMBL" id="SRPF01000001">
    <property type="protein sequence ID" value="TGN41543.1"/>
    <property type="molecule type" value="Genomic_DNA"/>
</dbReference>
<evidence type="ECO:0000256" key="2">
    <source>
        <dbReference type="SAM" id="MobiDB-lite"/>
    </source>
</evidence>
<name>A0A4Z1CBZ4_9GAMM</name>
<evidence type="ECO:0000313" key="5">
    <source>
        <dbReference type="Proteomes" id="UP000298325"/>
    </source>
</evidence>
<dbReference type="Proteomes" id="UP000298325">
    <property type="component" value="Unassembled WGS sequence"/>
</dbReference>
<reference evidence="4 5" key="1">
    <citation type="submission" date="2019-04" db="EMBL/GenBank/DDBJ databases">
        <authorList>
            <person name="Park S."/>
            <person name="Yoon J.-H."/>
        </authorList>
    </citation>
    <scope>NUCLEOTIDE SEQUENCE [LARGE SCALE GENOMIC DNA]</scope>
    <source>
        <strain evidence="4 5">HJM-18</strain>
    </source>
</reference>
<evidence type="ECO:0000313" key="4">
    <source>
        <dbReference type="EMBL" id="TGN41543.1"/>
    </source>
</evidence>
<dbReference type="InterPro" id="IPR038068">
    <property type="entry name" value="YcgL-like_sf"/>
</dbReference>
<dbReference type="Gene3D" id="3.10.510.20">
    <property type="entry name" value="YcgL domain"/>
    <property type="match status" value="1"/>
</dbReference>
<keyword evidence="5" id="KW-1185">Reference proteome</keyword>
<dbReference type="PANTHER" id="PTHR38109:SF1">
    <property type="entry name" value="PROTEIN YCGL"/>
    <property type="match status" value="1"/>
</dbReference>
<dbReference type="AlphaFoldDB" id="A0A4Z1CBZ4"/>
<gene>
    <name evidence="4" type="ORF">E5Q11_03140</name>
</gene>
<feature type="compositionally biased region" description="Basic and acidic residues" evidence="2">
    <location>
        <begin position="89"/>
        <end position="101"/>
    </location>
</feature>
<feature type="domain" description="YcgL" evidence="3">
    <location>
        <begin position="5"/>
        <end position="89"/>
    </location>
</feature>
<dbReference type="RefSeq" id="WP_135801927.1">
    <property type="nucleotide sequence ID" value="NZ_SRPF01000001.1"/>
</dbReference>
<dbReference type="PANTHER" id="PTHR38109">
    <property type="entry name" value="PROTEIN YCGL"/>
    <property type="match status" value="1"/>
</dbReference>
<proteinExistence type="inferred from homology"/>
<dbReference type="OrthoDB" id="7062382at2"/>
<dbReference type="HAMAP" id="MF_01866">
    <property type="entry name" value="UPF0745"/>
    <property type="match status" value="1"/>
</dbReference>
<feature type="region of interest" description="Disordered" evidence="2">
    <location>
        <begin position="89"/>
        <end position="110"/>
    </location>
</feature>
<dbReference type="Pfam" id="PF05166">
    <property type="entry name" value="YcgL"/>
    <property type="match status" value="1"/>
</dbReference>
<comment type="caution">
    <text evidence="4">The sequence shown here is derived from an EMBL/GenBank/DDBJ whole genome shotgun (WGS) entry which is preliminary data.</text>
</comment>
<dbReference type="InterPro" id="IPR027354">
    <property type="entry name" value="YcgL_dom"/>
</dbReference>
<organism evidence="4 5">
    <name type="scientific">Marinobacter confluentis</name>
    <dbReference type="NCBI Taxonomy" id="1697557"/>
    <lineage>
        <taxon>Bacteria</taxon>
        <taxon>Pseudomonadati</taxon>
        <taxon>Pseudomonadota</taxon>
        <taxon>Gammaproteobacteria</taxon>
        <taxon>Pseudomonadales</taxon>
        <taxon>Marinobacteraceae</taxon>
        <taxon>Marinobacter</taxon>
    </lineage>
</organism>
<evidence type="ECO:0000256" key="1">
    <source>
        <dbReference type="HAMAP-Rule" id="MF_01866"/>
    </source>
</evidence>
<dbReference type="SUPFAM" id="SSF160191">
    <property type="entry name" value="YcgL-like"/>
    <property type="match status" value="1"/>
</dbReference>
<accession>A0A4Z1CBZ4</accession>
<sequence>MTDKTFVSVFRSSKKPDTYLFVPRGQVWEDLPESLLGIFGKPVHSMDLIMTPDRRLARTSGRQVLEAIADKGFFLQMPEEQSGYVVDFRTRPEQQRERAAETDEGAGNSE</sequence>
<evidence type="ECO:0000259" key="3">
    <source>
        <dbReference type="PROSITE" id="PS51648"/>
    </source>
</evidence>
<protein>
    <recommendedName>
        <fullName evidence="1">YcgL domain-containing protein E5Q11_03140</fullName>
    </recommendedName>
</protein>
<dbReference type="PROSITE" id="PS51648">
    <property type="entry name" value="YCGL"/>
    <property type="match status" value="1"/>
</dbReference>